<evidence type="ECO:0000256" key="1">
    <source>
        <dbReference type="SAM" id="MobiDB-lite"/>
    </source>
</evidence>
<dbReference type="WBParaSite" id="GPUH_0001090301-mRNA-1">
    <property type="protein sequence ID" value="GPUH_0001090301-mRNA-1"/>
    <property type="gene ID" value="GPUH_0001090301"/>
</dbReference>
<name>A0A183DQ99_9BILA</name>
<dbReference type="AlphaFoldDB" id="A0A183DQ99"/>
<protein>
    <submittedName>
        <fullName evidence="2">Mastermind-like 3</fullName>
    </submittedName>
</protein>
<proteinExistence type="predicted"/>
<feature type="compositionally biased region" description="Low complexity" evidence="1">
    <location>
        <begin position="76"/>
        <end position="93"/>
    </location>
</feature>
<reference evidence="2" key="1">
    <citation type="submission" date="2016-06" db="UniProtKB">
        <authorList>
            <consortium name="WormBaseParasite"/>
        </authorList>
    </citation>
    <scope>IDENTIFICATION</scope>
</reference>
<feature type="region of interest" description="Disordered" evidence="1">
    <location>
        <begin position="14"/>
        <end position="96"/>
    </location>
</feature>
<sequence>LSNHSSVAVYPAAPVSAPASQQQNLQPQQYSPLARYPAPGPAQSQTPGAAVNPCYQAPPSGHDMRSPRLMSPTQAPIPGAVPQAGAGAGLAPPMVNSTPLQRSISNMEMQPNSGAPVGSQHMRMVPQTTPFYGHDPSVASSGMLLNYLRSLA</sequence>
<organism evidence="2">
    <name type="scientific">Gongylonema pulchrum</name>
    <dbReference type="NCBI Taxonomy" id="637853"/>
    <lineage>
        <taxon>Eukaryota</taxon>
        <taxon>Metazoa</taxon>
        <taxon>Ecdysozoa</taxon>
        <taxon>Nematoda</taxon>
        <taxon>Chromadorea</taxon>
        <taxon>Rhabditida</taxon>
        <taxon>Spirurina</taxon>
        <taxon>Spiruromorpha</taxon>
        <taxon>Spiruroidea</taxon>
        <taxon>Gongylonematidae</taxon>
        <taxon>Gongylonema</taxon>
    </lineage>
</organism>
<evidence type="ECO:0000313" key="2">
    <source>
        <dbReference type="WBParaSite" id="GPUH_0001090301-mRNA-1"/>
    </source>
</evidence>
<accession>A0A183DQ99</accession>
<feature type="compositionally biased region" description="Low complexity" evidence="1">
    <location>
        <begin position="14"/>
        <end position="33"/>
    </location>
</feature>